<dbReference type="InterPro" id="IPR027381">
    <property type="entry name" value="LytR/CpsA/Psr_C"/>
</dbReference>
<protein>
    <submittedName>
        <fullName evidence="3">LytR C-terminal domain-containing protein</fullName>
    </submittedName>
</protein>
<evidence type="ECO:0000313" key="4">
    <source>
        <dbReference type="Proteomes" id="UP000744769"/>
    </source>
</evidence>
<keyword evidence="1" id="KW-1133">Transmembrane helix</keyword>
<proteinExistence type="predicted"/>
<evidence type="ECO:0000313" key="3">
    <source>
        <dbReference type="EMBL" id="NHN56774.1"/>
    </source>
</evidence>
<dbReference type="Proteomes" id="UP000744769">
    <property type="component" value="Unassembled WGS sequence"/>
</dbReference>
<feature type="domain" description="LytR/CpsA/Psr regulator C-terminal" evidence="2">
    <location>
        <begin position="72"/>
        <end position="157"/>
    </location>
</feature>
<feature type="transmembrane region" description="Helical" evidence="1">
    <location>
        <begin position="21"/>
        <end position="43"/>
    </location>
</feature>
<reference evidence="3" key="1">
    <citation type="submission" date="2020-03" db="EMBL/GenBank/DDBJ databases">
        <title>Draft sequencing of Calidifontibacter sp. DB0510.</title>
        <authorList>
            <person name="Kim D.-U."/>
        </authorList>
    </citation>
    <scope>NUCLEOTIDE SEQUENCE</scope>
    <source>
        <strain evidence="3">DB0510</strain>
    </source>
</reference>
<dbReference type="AlphaFoldDB" id="A0A967B0Y1"/>
<keyword evidence="1" id="KW-0472">Membrane</keyword>
<dbReference type="Gene3D" id="3.30.70.2390">
    <property type="match status" value="1"/>
</dbReference>
<organism evidence="3 4">
    <name type="scientific">Metallococcus carri</name>
    <dbReference type="NCBI Taxonomy" id="1656884"/>
    <lineage>
        <taxon>Bacteria</taxon>
        <taxon>Bacillati</taxon>
        <taxon>Actinomycetota</taxon>
        <taxon>Actinomycetes</taxon>
        <taxon>Micrococcales</taxon>
        <taxon>Dermacoccaceae</taxon>
        <taxon>Metallococcus</taxon>
    </lineage>
</organism>
<keyword evidence="4" id="KW-1185">Reference proteome</keyword>
<dbReference type="Pfam" id="PF13399">
    <property type="entry name" value="LytR_C"/>
    <property type="match status" value="1"/>
</dbReference>
<dbReference type="RefSeq" id="WP_166197435.1">
    <property type="nucleotide sequence ID" value="NZ_JAAOIV010000010.1"/>
</dbReference>
<keyword evidence="1" id="KW-0812">Transmembrane</keyword>
<accession>A0A967B0Y1</accession>
<evidence type="ECO:0000259" key="2">
    <source>
        <dbReference type="Pfam" id="PF13399"/>
    </source>
</evidence>
<gene>
    <name evidence="3" type="ORF">G9U51_13415</name>
</gene>
<dbReference type="EMBL" id="JAAOIV010000010">
    <property type="protein sequence ID" value="NHN56774.1"/>
    <property type="molecule type" value="Genomic_DNA"/>
</dbReference>
<name>A0A967B0Y1_9MICO</name>
<sequence length="174" mass="18154">MKYAQETGLSHARKRRQRRSITILIIVAVLVGGGFGYAVAYTAGLVPGSALPTVPASCKVTPTKSPQAAAVLNVYNAAKAQGRAGETGRALSSRGFQVGVVSNDPYKMKLTGFGQIRFGPKGAAFAKQYVQPLASQATLMQDGRDDTSVDLVLGDQFAPIPSMSPTPSPTIPGC</sequence>
<comment type="caution">
    <text evidence="3">The sequence shown here is derived from an EMBL/GenBank/DDBJ whole genome shotgun (WGS) entry which is preliminary data.</text>
</comment>
<evidence type="ECO:0000256" key="1">
    <source>
        <dbReference type="SAM" id="Phobius"/>
    </source>
</evidence>